<dbReference type="EMBL" id="CP032548">
    <property type="protein sequence ID" value="AZJ35719.1"/>
    <property type="molecule type" value="Genomic_DNA"/>
</dbReference>
<evidence type="ECO:0000313" key="3">
    <source>
        <dbReference type="Proteomes" id="UP000274593"/>
    </source>
</evidence>
<name>A0A3Q8RNM7_9FLAO</name>
<dbReference type="Proteomes" id="UP000274593">
    <property type="component" value="Chromosome"/>
</dbReference>
<keyword evidence="3" id="KW-1185">Reference proteome</keyword>
<evidence type="ECO:0000313" key="2">
    <source>
        <dbReference type="EMBL" id="AZJ35719.1"/>
    </source>
</evidence>
<dbReference type="KEGG" id="tsig:D6T69_09365"/>
<gene>
    <name evidence="2" type="ORF">D6T69_09365</name>
</gene>
<sequence length="201" mass="23294">MKINMKKKTILLTICLLAFITIGHSQSNDTIRGKIISSITRKKPVGEIVISEKGSTDFIKADSLGYFKFITKNKKSEYHLVIIAGDYDVQEFVFKSKWLNYKRPKHIVVNAKCKLNKKKASSDWKTGKAKLYLMGGIAPIATTKKDKRFERKYGVEYYDFGCEARLPECLIDYNTRIFKTLDLKFGRKWRKTVRKDVIGYQ</sequence>
<evidence type="ECO:0008006" key="4">
    <source>
        <dbReference type="Google" id="ProtNLM"/>
    </source>
</evidence>
<protein>
    <recommendedName>
        <fullName evidence="4">Carboxypeptidase regulatory-like domain-containing protein</fullName>
    </recommendedName>
</protein>
<dbReference type="AlphaFoldDB" id="A0A3Q8RNM7"/>
<keyword evidence="1" id="KW-0732">Signal</keyword>
<feature type="signal peptide" evidence="1">
    <location>
        <begin position="1"/>
        <end position="27"/>
    </location>
</feature>
<proteinExistence type="predicted"/>
<accession>A0A3Q8RNM7</accession>
<organism evidence="2 3">
    <name type="scientific">Tenacibaculum singaporense</name>
    <dbReference type="NCBI Taxonomy" id="2358479"/>
    <lineage>
        <taxon>Bacteria</taxon>
        <taxon>Pseudomonadati</taxon>
        <taxon>Bacteroidota</taxon>
        <taxon>Flavobacteriia</taxon>
        <taxon>Flavobacteriales</taxon>
        <taxon>Flavobacteriaceae</taxon>
        <taxon>Tenacibaculum</taxon>
    </lineage>
</organism>
<evidence type="ECO:0000256" key="1">
    <source>
        <dbReference type="SAM" id="SignalP"/>
    </source>
</evidence>
<feature type="chain" id="PRO_5018767346" description="Carboxypeptidase regulatory-like domain-containing protein" evidence="1">
    <location>
        <begin position="28"/>
        <end position="201"/>
    </location>
</feature>
<reference evidence="2 3" key="1">
    <citation type="submission" date="2018-09" db="EMBL/GenBank/DDBJ databases">
        <title>Insights into the microbiota of Asian seabass (Lates calcarifer) with tenacibaculosis symptoms and description of sp. nov. Tenacibaculum singaporense.</title>
        <authorList>
            <person name="Miyake S."/>
            <person name="Soh M."/>
            <person name="Azman M.N."/>
            <person name="Ngoh S.Y."/>
            <person name="Orban L."/>
        </authorList>
    </citation>
    <scope>NUCLEOTIDE SEQUENCE [LARGE SCALE GENOMIC DNA]</scope>
    <source>
        <strain evidence="2 3">DSM 106434</strain>
    </source>
</reference>